<gene>
    <name evidence="2" type="ORF">AFUS01_LOCUS31275</name>
</gene>
<proteinExistence type="predicted"/>
<dbReference type="CDD" id="cd00063">
    <property type="entry name" value="FN3"/>
    <property type="match status" value="1"/>
</dbReference>
<sequence length="100" mass="11167">MLIAVPSAPAGLKAVVSSRRSVLISWLPPETPNGRINKFTLYIRFMEGTKIEKRILEGEDYYYEAAGLKEGQAYEFWLTASTRMGEGDSTPRVQISPANK</sequence>
<dbReference type="Pfam" id="PF00041">
    <property type="entry name" value="fn3"/>
    <property type="match status" value="1"/>
</dbReference>
<evidence type="ECO:0000313" key="3">
    <source>
        <dbReference type="Proteomes" id="UP000708208"/>
    </source>
</evidence>
<feature type="domain" description="Fibronectin type-III" evidence="1">
    <location>
        <begin position="8"/>
        <end position="100"/>
    </location>
</feature>
<dbReference type="InterPro" id="IPR003961">
    <property type="entry name" value="FN3_dom"/>
</dbReference>
<feature type="non-terminal residue" evidence="2">
    <location>
        <position position="1"/>
    </location>
</feature>
<comment type="caution">
    <text evidence="2">The sequence shown here is derived from an EMBL/GenBank/DDBJ whole genome shotgun (WGS) entry which is preliminary data.</text>
</comment>
<dbReference type="EMBL" id="CAJVCH010493825">
    <property type="protein sequence ID" value="CAG7820907.1"/>
    <property type="molecule type" value="Genomic_DNA"/>
</dbReference>
<dbReference type="Proteomes" id="UP000708208">
    <property type="component" value="Unassembled WGS sequence"/>
</dbReference>
<dbReference type="SMART" id="SM00060">
    <property type="entry name" value="FN3"/>
    <property type="match status" value="1"/>
</dbReference>
<dbReference type="PROSITE" id="PS50853">
    <property type="entry name" value="FN3"/>
    <property type="match status" value="1"/>
</dbReference>
<evidence type="ECO:0000259" key="1">
    <source>
        <dbReference type="PROSITE" id="PS50853"/>
    </source>
</evidence>
<evidence type="ECO:0000313" key="2">
    <source>
        <dbReference type="EMBL" id="CAG7820907.1"/>
    </source>
</evidence>
<dbReference type="AlphaFoldDB" id="A0A8J2KW26"/>
<accession>A0A8J2KW26</accession>
<protein>
    <recommendedName>
        <fullName evidence="1">Fibronectin type-III domain-containing protein</fullName>
    </recommendedName>
</protein>
<name>A0A8J2KW26_9HEXA</name>
<organism evidence="2 3">
    <name type="scientific">Allacma fusca</name>
    <dbReference type="NCBI Taxonomy" id="39272"/>
    <lineage>
        <taxon>Eukaryota</taxon>
        <taxon>Metazoa</taxon>
        <taxon>Ecdysozoa</taxon>
        <taxon>Arthropoda</taxon>
        <taxon>Hexapoda</taxon>
        <taxon>Collembola</taxon>
        <taxon>Symphypleona</taxon>
        <taxon>Sminthuridae</taxon>
        <taxon>Allacma</taxon>
    </lineage>
</organism>
<dbReference type="OrthoDB" id="5969272at2759"/>
<reference evidence="2" key="1">
    <citation type="submission" date="2021-06" db="EMBL/GenBank/DDBJ databases">
        <authorList>
            <person name="Hodson N. C."/>
            <person name="Mongue J. A."/>
            <person name="Jaron S. K."/>
        </authorList>
    </citation>
    <scope>NUCLEOTIDE SEQUENCE</scope>
</reference>
<keyword evidence="3" id="KW-1185">Reference proteome</keyword>